<evidence type="ECO:0000256" key="1">
    <source>
        <dbReference type="SAM" id="MobiDB-lite"/>
    </source>
</evidence>
<dbReference type="EMBL" id="JH226135">
    <property type="protein sequence ID" value="EHY59566.1"/>
    <property type="molecule type" value="Genomic_DNA"/>
</dbReference>
<dbReference type="HOGENOM" id="CLU_063707_0_0_1"/>
<dbReference type="EMBL" id="JH226135">
    <property type="protein sequence ID" value="EHY59567.1"/>
    <property type="molecule type" value="Genomic_DNA"/>
</dbReference>
<accession>H6C772</accession>
<feature type="compositionally biased region" description="Low complexity" evidence="1">
    <location>
        <begin position="227"/>
        <end position="244"/>
    </location>
</feature>
<evidence type="ECO:0000313" key="4">
    <source>
        <dbReference type="Proteomes" id="UP000007304"/>
    </source>
</evidence>
<name>H6C772_EXODN</name>
<dbReference type="GeneID" id="20312193"/>
<evidence type="ECO:0000256" key="2">
    <source>
        <dbReference type="SAM" id="Phobius"/>
    </source>
</evidence>
<gene>
    <name evidence="3" type="ORF">HMPREF1120_07554</name>
</gene>
<keyword evidence="2" id="KW-0472">Membrane</keyword>
<dbReference type="STRING" id="858893.H6C772"/>
<keyword evidence="2" id="KW-1133">Transmembrane helix</keyword>
<dbReference type="RefSeq" id="XP_009160027.1">
    <property type="nucleotide sequence ID" value="XM_009161779.1"/>
</dbReference>
<feature type="compositionally biased region" description="Low complexity" evidence="1">
    <location>
        <begin position="153"/>
        <end position="179"/>
    </location>
</feature>
<feature type="compositionally biased region" description="Polar residues" evidence="1">
    <location>
        <begin position="320"/>
        <end position="339"/>
    </location>
</feature>
<organism evidence="3 4">
    <name type="scientific">Exophiala dermatitidis (strain ATCC 34100 / CBS 525.76 / NIH/UT8656)</name>
    <name type="common">Black yeast</name>
    <name type="synonym">Wangiella dermatitidis</name>
    <dbReference type="NCBI Taxonomy" id="858893"/>
    <lineage>
        <taxon>Eukaryota</taxon>
        <taxon>Fungi</taxon>
        <taxon>Dikarya</taxon>
        <taxon>Ascomycota</taxon>
        <taxon>Pezizomycotina</taxon>
        <taxon>Eurotiomycetes</taxon>
        <taxon>Chaetothyriomycetidae</taxon>
        <taxon>Chaetothyriales</taxon>
        <taxon>Herpotrichiellaceae</taxon>
        <taxon>Exophiala</taxon>
    </lineage>
</organism>
<dbReference type="eggNOG" id="ENOG502SBXC">
    <property type="taxonomic scope" value="Eukaryota"/>
</dbReference>
<keyword evidence="2" id="KW-0812">Transmembrane</keyword>
<sequence length="370" mass="39099">MTILHMTYFRLAMFVACPRPPKFERWQESTISHQLQLAELYPTRRRIKTSPLSAYITMLLHWRRDDQSCPTGQNYYRCSSVSYAGCCAHDPCGSGVCTDSDSDIGAGSCGDYHTVTVTQTVLQGAATSTVDPTNSAAAPASVSNDLVAIISATGSSDPSSSSSGSATTTTGSPGSSSTGLAPWSLAMTSSGSSSGPYTTTTLSSMPATTKTLSLVVASRTSTATKCPTSKPKPANSSPKSTTPPGTIAGSVIGSMAGLALIILLLTWCFRRKKKVRFTFKRKTQTTTTTTEPPSSKSTAEKELEDGQSSASSNITTNSAYQGANNNNANVTGQSPNQWHGNRPLPSPRSLDFGLPQIPQHSTAFLPKQWI</sequence>
<feature type="region of interest" description="Disordered" evidence="1">
    <location>
        <begin position="153"/>
        <end position="184"/>
    </location>
</feature>
<feature type="compositionally biased region" description="Low complexity" evidence="1">
    <location>
        <begin position="308"/>
        <end position="319"/>
    </location>
</feature>
<keyword evidence="4" id="KW-1185">Reference proteome</keyword>
<protein>
    <submittedName>
        <fullName evidence="3">Uncharacterized protein</fullName>
    </submittedName>
</protein>
<dbReference type="VEuPathDB" id="FungiDB:HMPREF1120_07554"/>
<dbReference type="AlphaFoldDB" id="H6C772"/>
<feature type="transmembrane region" description="Helical" evidence="2">
    <location>
        <begin position="247"/>
        <end position="269"/>
    </location>
</feature>
<dbReference type="RefSeq" id="XP_009160028.1">
    <property type="nucleotide sequence ID" value="XM_009161780.1"/>
</dbReference>
<feature type="region of interest" description="Disordered" evidence="1">
    <location>
        <begin position="220"/>
        <end position="245"/>
    </location>
</feature>
<reference evidence="3" key="1">
    <citation type="submission" date="2011-07" db="EMBL/GenBank/DDBJ databases">
        <title>The Genome Sequence of Exophiala (Wangiella) dermatitidis NIH/UT8656.</title>
        <authorList>
            <consortium name="The Broad Institute Genome Sequencing Platform"/>
            <person name="Cuomo C."/>
            <person name="Wang Z."/>
            <person name="Hunicke-Smith S."/>
            <person name="Szanislo P.J."/>
            <person name="Earl A."/>
            <person name="Young S.K."/>
            <person name="Zeng Q."/>
            <person name="Gargeya S."/>
            <person name="Fitzgerald M."/>
            <person name="Haas B."/>
            <person name="Abouelleil A."/>
            <person name="Alvarado L."/>
            <person name="Arachchi H.M."/>
            <person name="Berlin A."/>
            <person name="Brown A."/>
            <person name="Chapman S.B."/>
            <person name="Chen Z."/>
            <person name="Dunbar C."/>
            <person name="Freedman E."/>
            <person name="Gearin G."/>
            <person name="Gellesch M."/>
            <person name="Goldberg J."/>
            <person name="Griggs A."/>
            <person name="Gujja S."/>
            <person name="Heiman D."/>
            <person name="Howarth C."/>
            <person name="Larson L."/>
            <person name="Lui A."/>
            <person name="MacDonald P.J.P."/>
            <person name="Montmayeur A."/>
            <person name="Murphy C."/>
            <person name="Neiman D."/>
            <person name="Pearson M."/>
            <person name="Priest M."/>
            <person name="Roberts A."/>
            <person name="Saif S."/>
            <person name="Shea T."/>
            <person name="Shenoy N."/>
            <person name="Sisk P."/>
            <person name="Stolte C."/>
            <person name="Sykes S."/>
            <person name="Wortman J."/>
            <person name="Nusbaum C."/>
            <person name="Birren B."/>
        </authorList>
    </citation>
    <scope>NUCLEOTIDE SEQUENCE</scope>
    <source>
        <strain evidence="3">NIH/UT8656</strain>
    </source>
</reference>
<feature type="region of interest" description="Disordered" evidence="1">
    <location>
        <begin position="282"/>
        <end position="355"/>
    </location>
</feature>
<dbReference type="RefSeq" id="XP_009160029.1">
    <property type="nucleotide sequence ID" value="XM_009161781.1"/>
</dbReference>
<dbReference type="Proteomes" id="UP000007304">
    <property type="component" value="Unassembled WGS sequence"/>
</dbReference>
<dbReference type="EMBL" id="JH226135">
    <property type="protein sequence ID" value="EHY59568.1"/>
    <property type="molecule type" value="Genomic_DNA"/>
</dbReference>
<proteinExistence type="predicted"/>
<evidence type="ECO:0000313" key="3">
    <source>
        <dbReference type="EMBL" id="EHY59566.1"/>
    </source>
</evidence>